<dbReference type="AlphaFoldDB" id="T1BBZ7"/>
<dbReference type="GO" id="GO:0005524">
    <property type="term" value="F:ATP binding"/>
    <property type="evidence" value="ECO:0007669"/>
    <property type="project" value="InterPro"/>
</dbReference>
<dbReference type="InterPro" id="IPR004499">
    <property type="entry name" value="Pro-tRNA-ligase_IIa_arc-type"/>
</dbReference>
<organism evidence="1">
    <name type="scientific">mine drainage metagenome</name>
    <dbReference type="NCBI Taxonomy" id="410659"/>
    <lineage>
        <taxon>unclassified sequences</taxon>
        <taxon>metagenomes</taxon>
        <taxon>ecological metagenomes</taxon>
    </lineage>
</organism>
<proteinExistence type="predicted"/>
<dbReference type="GO" id="GO:0006433">
    <property type="term" value="P:prolyl-tRNA aminoacylation"/>
    <property type="evidence" value="ECO:0007669"/>
    <property type="project" value="InterPro"/>
</dbReference>
<gene>
    <name evidence="1" type="ORF">B2A_06794</name>
</gene>
<dbReference type="InterPro" id="IPR045864">
    <property type="entry name" value="aa-tRNA-synth_II/BPL/LPL"/>
</dbReference>
<keyword evidence="1" id="KW-0436">Ligase</keyword>
<comment type="caution">
    <text evidence="1">The sequence shown here is derived from an EMBL/GenBank/DDBJ whole genome shotgun (WGS) entry which is preliminary data.</text>
</comment>
<feature type="non-terminal residue" evidence="1">
    <location>
        <position position="129"/>
    </location>
</feature>
<name>T1BBZ7_9ZZZZ</name>
<keyword evidence="1" id="KW-0030">Aminoacyl-tRNA synthetase</keyword>
<dbReference type="GO" id="GO:0017101">
    <property type="term" value="C:aminoacyl-tRNA synthetase multienzyme complex"/>
    <property type="evidence" value="ECO:0007669"/>
    <property type="project" value="TreeGrafter"/>
</dbReference>
<dbReference type="EMBL" id="AUZZ01004836">
    <property type="protein sequence ID" value="EQD51745.1"/>
    <property type="molecule type" value="Genomic_DNA"/>
</dbReference>
<dbReference type="GO" id="GO:0004827">
    <property type="term" value="F:proline-tRNA ligase activity"/>
    <property type="evidence" value="ECO:0007669"/>
    <property type="project" value="InterPro"/>
</dbReference>
<protein>
    <submittedName>
        <fullName evidence="1">Prolyl-tRNA synthetase</fullName>
    </submittedName>
</protein>
<reference evidence="1" key="1">
    <citation type="submission" date="2013-08" db="EMBL/GenBank/DDBJ databases">
        <authorList>
            <person name="Mendez C."/>
            <person name="Richter M."/>
            <person name="Ferrer M."/>
            <person name="Sanchez J."/>
        </authorList>
    </citation>
    <scope>NUCLEOTIDE SEQUENCE</scope>
</reference>
<dbReference type="SUPFAM" id="SSF55681">
    <property type="entry name" value="Class II aaRS and biotin synthetases"/>
    <property type="match status" value="1"/>
</dbReference>
<dbReference type="GO" id="GO:0005737">
    <property type="term" value="C:cytoplasm"/>
    <property type="evidence" value="ECO:0007669"/>
    <property type="project" value="InterPro"/>
</dbReference>
<dbReference type="PANTHER" id="PTHR43382:SF2">
    <property type="entry name" value="BIFUNCTIONAL GLUTAMATE_PROLINE--TRNA LIGASE"/>
    <property type="match status" value="1"/>
</dbReference>
<dbReference type="PRINTS" id="PR01046">
    <property type="entry name" value="TRNASYNTHPRO"/>
</dbReference>
<reference evidence="1" key="2">
    <citation type="journal article" date="2014" name="ISME J.">
        <title>Microbial stratification in low pH oxic and suboxic macroscopic growths along an acid mine drainage.</title>
        <authorList>
            <person name="Mendez-Garcia C."/>
            <person name="Mesa V."/>
            <person name="Sprenger R.R."/>
            <person name="Richter M."/>
            <person name="Diez M.S."/>
            <person name="Solano J."/>
            <person name="Bargiela R."/>
            <person name="Golyshina O.V."/>
            <person name="Manteca A."/>
            <person name="Ramos J.L."/>
            <person name="Gallego J.R."/>
            <person name="Llorente I."/>
            <person name="Martins Dos Santos V.A."/>
            <person name="Jensen O.N."/>
            <person name="Pelaez A.I."/>
            <person name="Sanchez J."/>
            <person name="Ferrer M."/>
        </authorList>
    </citation>
    <scope>NUCLEOTIDE SEQUENCE</scope>
</reference>
<sequence length="129" mass="14959">MADQEKRAITVKKEEDMSEWYTQVIINSEFVDYSAVSGCVVFRPSAYFCWNAVKEATDAMFMKAGIKNAYFPLLIPERFFEKEKEHIAGFSPEVAWVTETGESKLSERLAIRPTSETIMYDSYSRWIRS</sequence>
<dbReference type="Gene3D" id="3.30.930.10">
    <property type="entry name" value="Bira Bifunctional Protein, Domain 2"/>
    <property type="match status" value="1"/>
</dbReference>
<dbReference type="PANTHER" id="PTHR43382">
    <property type="entry name" value="PROLYL-TRNA SYNTHETASE"/>
    <property type="match status" value="1"/>
</dbReference>
<dbReference type="InterPro" id="IPR002316">
    <property type="entry name" value="Pro-tRNA-ligase_IIa"/>
</dbReference>
<accession>T1BBZ7</accession>
<evidence type="ECO:0000313" key="1">
    <source>
        <dbReference type="EMBL" id="EQD51745.1"/>
    </source>
</evidence>